<gene>
    <name evidence="7" type="ORF">CHRIB12_LOCUS440</name>
</gene>
<protein>
    <recommendedName>
        <fullName evidence="6">DUF659 domain-containing protein</fullName>
    </recommendedName>
</protein>
<evidence type="ECO:0000256" key="4">
    <source>
        <dbReference type="ARBA" id="ARBA00022833"/>
    </source>
</evidence>
<dbReference type="EMBL" id="CAGKOT010000001">
    <property type="protein sequence ID" value="CAB5295631.1"/>
    <property type="molecule type" value="Genomic_DNA"/>
</dbReference>
<evidence type="ECO:0000259" key="6">
    <source>
        <dbReference type="Pfam" id="PF04937"/>
    </source>
</evidence>
<dbReference type="PANTHER" id="PTHR46481">
    <property type="entry name" value="ZINC FINGER BED DOMAIN-CONTAINING PROTEIN 4"/>
    <property type="match status" value="1"/>
</dbReference>
<dbReference type="Proteomes" id="UP000684084">
    <property type="component" value="Unassembled WGS sequence"/>
</dbReference>
<keyword evidence="3" id="KW-0863">Zinc-finger</keyword>
<organism evidence="7 8">
    <name type="scientific">Rhizophagus irregularis</name>
    <dbReference type="NCBI Taxonomy" id="588596"/>
    <lineage>
        <taxon>Eukaryota</taxon>
        <taxon>Fungi</taxon>
        <taxon>Fungi incertae sedis</taxon>
        <taxon>Mucoromycota</taxon>
        <taxon>Glomeromycotina</taxon>
        <taxon>Glomeromycetes</taxon>
        <taxon>Glomerales</taxon>
        <taxon>Glomeraceae</taxon>
        <taxon>Rhizophagus</taxon>
    </lineage>
</organism>
<dbReference type="VEuPathDB" id="FungiDB:RhiirFUN_022792"/>
<comment type="caution">
    <text evidence="7">The sequence shown here is derived from an EMBL/GenBank/DDBJ whole genome shotgun (WGS) entry which is preliminary data.</text>
</comment>
<evidence type="ECO:0000313" key="7">
    <source>
        <dbReference type="EMBL" id="CAB5295631.1"/>
    </source>
</evidence>
<evidence type="ECO:0000256" key="2">
    <source>
        <dbReference type="ARBA" id="ARBA00022723"/>
    </source>
</evidence>
<evidence type="ECO:0000313" key="8">
    <source>
        <dbReference type="Proteomes" id="UP000684084"/>
    </source>
</evidence>
<dbReference type="GO" id="GO:0008270">
    <property type="term" value="F:zinc ion binding"/>
    <property type="evidence" value="ECO:0007669"/>
    <property type="project" value="UniProtKB-KW"/>
</dbReference>
<sequence>MQSISNEDQQELEFLLARAFYSTGIPFNTIDNEDFQIFLKKACPSFKIPTCQSLSVNLLNNDYKNIRVVTKNVLNETPYFCLTSDENIAKDIKDIMIEAGINKFVAVITDNANNMKAAWRILKEKYPNKIFLGCWTHGINLWVKDIIKHNWANEILNMAKKLSLYFRNHQIPLAALRRIQKDKYRKEIGLNLPVETRLDLRYNGELLNNQRWDDIIEEELIRLVGKENQNLVLEEYILLTIKELVKNGVTIENSEEKETEDNIEILDDFEELNEMYLEQDLSKEIEEE</sequence>
<keyword evidence="5" id="KW-0539">Nucleus</keyword>
<reference evidence="7" key="1">
    <citation type="submission" date="2020-05" db="EMBL/GenBank/DDBJ databases">
        <authorList>
            <person name="Rincon C."/>
            <person name="Sanders R I."/>
            <person name="Robbins C."/>
            <person name="Chaturvedi A."/>
        </authorList>
    </citation>
    <scope>NUCLEOTIDE SEQUENCE</scope>
    <source>
        <strain evidence="7">CHB12</strain>
    </source>
</reference>
<evidence type="ECO:0000256" key="3">
    <source>
        <dbReference type="ARBA" id="ARBA00022771"/>
    </source>
</evidence>
<evidence type="ECO:0000256" key="1">
    <source>
        <dbReference type="ARBA" id="ARBA00004123"/>
    </source>
</evidence>
<keyword evidence="4" id="KW-0862">Zinc</keyword>
<keyword evidence="2" id="KW-0479">Metal-binding</keyword>
<dbReference type="AlphaFoldDB" id="A0A916DXW6"/>
<dbReference type="GO" id="GO:0005634">
    <property type="term" value="C:nucleus"/>
    <property type="evidence" value="ECO:0007669"/>
    <property type="project" value="UniProtKB-SubCell"/>
</dbReference>
<accession>A0A916DXW6</accession>
<feature type="domain" description="DUF659" evidence="6">
    <location>
        <begin position="84"/>
        <end position="161"/>
    </location>
</feature>
<dbReference type="InterPro" id="IPR007021">
    <property type="entry name" value="DUF659"/>
</dbReference>
<proteinExistence type="predicted"/>
<dbReference type="InterPro" id="IPR052035">
    <property type="entry name" value="ZnF_BED_domain_contain"/>
</dbReference>
<name>A0A916DXW6_9GLOM</name>
<dbReference type="OrthoDB" id="2439304at2759"/>
<evidence type="ECO:0000256" key="5">
    <source>
        <dbReference type="ARBA" id="ARBA00023242"/>
    </source>
</evidence>
<dbReference type="PANTHER" id="PTHR46481:SF10">
    <property type="entry name" value="ZINC FINGER BED DOMAIN-CONTAINING PROTEIN 39"/>
    <property type="match status" value="1"/>
</dbReference>
<comment type="subcellular location">
    <subcellularLocation>
        <location evidence="1">Nucleus</location>
    </subcellularLocation>
</comment>
<dbReference type="Pfam" id="PF04937">
    <property type="entry name" value="DUF659"/>
    <property type="match status" value="1"/>
</dbReference>